<dbReference type="Proteomes" id="UP001165065">
    <property type="component" value="Unassembled WGS sequence"/>
</dbReference>
<dbReference type="OrthoDB" id="187057at2759"/>
<dbReference type="EMBL" id="BRYA01000580">
    <property type="protein sequence ID" value="GMI24053.1"/>
    <property type="molecule type" value="Genomic_DNA"/>
</dbReference>
<gene>
    <name evidence="1" type="ORF">TrCOL_g9577</name>
</gene>
<protein>
    <recommendedName>
        <fullName evidence="3">Ubiquitin-like domain-containing protein</fullName>
    </recommendedName>
</protein>
<reference evidence="2" key="1">
    <citation type="journal article" date="2023" name="Commun. Biol.">
        <title>Genome analysis of Parmales, the sister group of diatoms, reveals the evolutionary specialization of diatoms from phago-mixotrophs to photoautotrophs.</title>
        <authorList>
            <person name="Ban H."/>
            <person name="Sato S."/>
            <person name="Yoshikawa S."/>
            <person name="Yamada K."/>
            <person name="Nakamura Y."/>
            <person name="Ichinomiya M."/>
            <person name="Sato N."/>
            <person name="Blanc-Mathieu R."/>
            <person name="Endo H."/>
            <person name="Kuwata A."/>
            <person name="Ogata H."/>
        </authorList>
    </citation>
    <scope>NUCLEOTIDE SEQUENCE [LARGE SCALE GENOMIC DNA]</scope>
</reference>
<dbReference type="CDD" id="cd17039">
    <property type="entry name" value="Ubl_ubiquitin_like"/>
    <property type="match status" value="1"/>
</dbReference>
<sequence>MSSGTPPPPATIIVIVQAFTVFEADNGGEDFEWKMGDDLRIEVSPTLTFRDFALKVKEIKGIPLIRMRYSLRSGEIKESKWERSLRQVGIYDKGKVRLEPTTPFCWQWEPIEYYWQKTVEALVENCDPKLGSSFTHLKEKVPLPPTMKSVKLMSFIRKYPDIFQCEVSTSSTDSIWIHINKDYDLPTWV</sequence>
<evidence type="ECO:0000313" key="2">
    <source>
        <dbReference type="Proteomes" id="UP001165065"/>
    </source>
</evidence>
<proteinExistence type="predicted"/>
<name>A0A9W7FYX2_9STRA</name>
<evidence type="ECO:0000313" key="1">
    <source>
        <dbReference type="EMBL" id="GMI24053.1"/>
    </source>
</evidence>
<dbReference type="AlphaFoldDB" id="A0A9W7FYX2"/>
<organism evidence="1 2">
    <name type="scientific">Triparma columacea</name>
    <dbReference type="NCBI Taxonomy" id="722753"/>
    <lineage>
        <taxon>Eukaryota</taxon>
        <taxon>Sar</taxon>
        <taxon>Stramenopiles</taxon>
        <taxon>Ochrophyta</taxon>
        <taxon>Bolidophyceae</taxon>
        <taxon>Parmales</taxon>
        <taxon>Triparmaceae</taxon>
        <taxon>Triparma</taxon>
    </lineage>
</organism>
<accession>A0A9W7FYX2</accession>
<evidence type="ECO:0008006" key="3">
    <source>
        <dbReference type="Google" id="ProtNLM"/>
    </source>
</evidence>
<keyword evidence="2" id="KW-1185">Reference proteome</keyword>
<comment type="caution">
    <text evidence="1">The sequence shown here is derived from an EMBL/GenBank/DDBJ whole genome shotgun (WGS) entry which is preliminary data.</text>
</comment>